<keyword evidence="2" id="KW-1185">Reference proteome</keyword>
<proteinExistence type="predicted"/>
<dbReference type="AlphaFoldDB" id="A0A1E8CKN4"/>
<dbReference type="EMBL" id="MASR01000001">
    <property type="protein sequence ID" value="OFE12978.1"/>
    <property type="molecule type" value="Genomic_DNA"/>
</dbReference>
<dbReference type="InterPro" id="IPR009858">
    <property type="entry name" value="DUF1415"/>
</dbReference>
<comment type="caution">
    <text evidence="1">The sequence shown here is derived from an EMBL/GenBank/DDBJ whole genome shotgun (WGS) entry which is preliminary data.</text>
</comment>
<evidence type="ECO:0000313" key="2">
    <source>
        <dbReference type="Proteomes" id="UP000175669"/>
    </source>
</evidence>
<gene>
    <name evidence="1" type="ORF">PHACT_07375</name>
</gene>
<evidence type="ECO:0000313" key="1">
    <source>
        <dbReference type="EMBL" id="OFE12978.1"/>
    </source>
</evidence>
<name>A0A1E8CKN4_9GAMM</name>
<dbReference type="OrthoDB" id="277390at2"/>
<evidence type="ECO:0008006" key="3">
    <source>
        <dbReference type="Google" id="ProtNLM"/>
    </source>
</evidence>
<dbReference type="Pfam" id="PF07209">
    <property type="entry name" value="DUF1415"/>
    <property type="match status" value="1"/>
</dbReference>
<sequence length="194" mass="21692">MSENTEPTNADIEAQMRAWIASFVVGMNLCPFARQPVEGGRVKIVVSEARDNEALLEALQSQLEWLDAQPPTSTETTLVVIPQMLGDFLDFNDFLDLADALLEEFGWVGQFQFATFHPNYQFAGTLPGDAENFTNRAPWPTLQLLREDSLEAVLANYPDPEQIPERNIDAMEELGSAKLADLLQECRDKSSVRS</sequence>
<protein>
    <recommendedName>
        <fullName evidence="3">Peptidase</fullName>
    </recommendedName>
</protein>
<dbReference type="STRING" id="1524254.PHACT_07375"/>
<dbReference type="RefSeq" id="WP_070116587.1">
    <property type="nucleotide sequence ID" value="NZ_MASR01000001.1"/>
</dbReference>
<accession>A0A1E8CKN4</accession>
<reference evidence="2" key="1">
    <citation type="submission" date="2016-07" db="EMBL/GenBank/DDBJ databases">
        <authorList>
            <person name="Florea S."/>
            <person name="Webb J.S."/>
            <person name="Jaromczyk J."/>
            <person name="Schardl C.L."/>
        </authorList>
    </citation>
    <scope>NUCLEOTIDE SEQUENCE [LARGE SCALE GENOMIC DNA]</scope>
    <source>
        <strain evidence="2">KCTC 42131</strain>
    </source>
</reference>
<dbReference type="Proteomes" id="UP000175669">
    <property type="component" value="Unassembled WGS sequence"/>
</dbReference>
<organism evidence="1 2">
    <name type="scientific">Pseudohongiella acticola</name>
    <dbReference type="NCBI Taxonomy" id="1524254"/>
    <lineage>
        <taxon>Bacteria</taxon>
        <taxon>Pseudomonadati</taxon>
        <taxon>Pseudomonadota</taxon>
        <taxon>Gammaproteobacteria</taxon>
        <taxon>Pseudomonadales</taxon>
        <taxon>Pseudohongiellaceae</taxon>
        <taxon>Pseudohongiella</taxon>
    </lineage>
</organism>